<dbReference type="AlphaFoldDB" id="A0A645DF17"/>
<dbReference type="InterPro" id="IPR024997">
    <property type="entry name" value="DUF3892"/>
</dbReference>
<proteinExistence type="predicted"/>
<accession>A0A645DF17</accession>
<feature type="region of interest" description="Disordered" evidence="1">
    <location>
        <begin position="1"/>
        <end position="26"/>
    </location>
</feature>
<name>A0A645DF17_9ZZZZ</name>
<reference evidence="2" key="1">
    <citation type="submission" date="2019-08" db="EMBL/GenBank/DDBJ databases">
        <authorList>
            <person name="Kucharzyk K."/>
            <person name="Murdoch R.W."/>
            <person name="Higgins S."/>
            <person name="Loffler F."/>
        </authorList>
    </citation>
    <scope>NUCLEOTIDE SEQUENCE</scope>
</reference>
<protein>
    <recommendedName>
        <fullName evidence="3">DUF3892 domain-containing protein</fullName>
    </recommendedName>
</protein>
<sequence length="103" mass="11038">MNKNKNENEIKNDASNLPLRTFDDIPEPNKDAKQIVALVKDSGRVTGYKLSDGTIVNKTDGIKLAKQGGITGVGVASRNGNEYLKALPDGDDNNNLSNLPSVN</sequence>
<evidence type="ECO:0008006" key="3">
    <source>
        <dbReference type="Google" id="ProtNLM"/>
    </source>
</evidence>
<comment type="caution">
    <text evidence="2">The sequence shown here is derived from an EMBL/GenBank/DDBJ whole genome shotgun (WGS) entry which is preliminary data.</text>
</comment>
<evidence type="ECO:0000313" key="2">
    <source>
        <dbReference type="EMBL" id="MPM87841.1"/>
    </source>
</evidence>
<dbReference type="EMBL" id="VSSQ01035578">
    <property type="protein sequence ID" value="MPM87841.1"/>
    <property type="molecule type" value="Genomic_DNA"/>
</dbReference>
<gene>
    <name evidence="2" type="ORF">SDC9_134941</name>
</gene>
<evidence type="ECO:0000256" key="1">
    <source>
        <dbReference type="SAM" id="MobiDB-lite"/>
    </source>
</evidence>
<organism evidence="2">
    <name type="scientific">bioreactor metagenome</name>
    <dbReference type="NCBI Taxonomy" id="1076179"/>
    <lineage>
        <taxon>unclassified sequences</taxon>
        <taxon>metagenomes</taxon>
        <taxon>ecological metagenomes</taxon>
    </lineage>
</organism>
<dbReference type="Pfam" id="PF13031">
    <property type="entry name" value="DUF3892"/>
    <property type="match status" value="1"/>
</dbReference>
<feature type="compositionally biased region" description="Basic and acidic residues" evidence="1">
    <location>
        <begin position="1"/>
        <end position="12"/>
    </location>
</feature>